<feature type="region of interest" description="Disordered" evidence="1">
    <location>
        <begin position="85"/>
        <end position="121"/>
    </location>
</feature>
<feature type="compositionally biased region" description="Polar residues" evidence="1">
    <location>
        <begin position="110"/>
        <end position="121"/>
    </location>
</feature>
<dbReference type="EMBL" id="LJVA01000154">
    <property type="protein sequence ID" value="KPL06327.1"/>
    <property type="molecule type" value="Genomic_DNA"/>
</dbReference>
<reference evidence="2 3" key="1">
    <citation type="journal article" date="2015" name="Microbiome">
        <title>Genomic resolution of linkages in carbon, nitrogen, and sulfur cycling among widespread estuary sediment bacteria.</title>
        <authorList>
            <person name="Baker B.J."/>
            <person name="Lazar C.S."/>
            <person name="Teske A.P."/>
            <person name="Dick G.J."/>
        </authorList>
    </citation>
    <scope>NUCLEOTIDE SEQUENCE [LARGE SCALE GENOMIC DNA]</scope>
    <source>
        <strain evidence="2">SM1_40</strain>
    </source>
</reference>
<gene>
    <name evidence="2" type="ORF">AMJ71_10075</name>
</gene>
<feature type="compositionally biased region" description="Basic and acidic residues" evidence="1">
    <location>
        <begin position="20"/>
        <end position="30"/>
    </location>
</feature>
<organism evidence="2 3">
    <name type="scientific">candidate division TA06 bacterium SM1_40</name>
    <dbReference type="NCBI Taxonomy" id="1703773"/>
    <lineage>
        <taxon>Bacteria</taxon>
        <taxon>Bacteria division TA06</taxon>
    </lineage>
</organism>
<feature type="region of interest" description="Disordered" evidence="1">
    <location>
        <begin position="1"/>
        <end position="46"/>
    </location>
</feature>
<name>A0A0S8J9F5_UNCT6</name>
<evidence type="ECO:0000313" key="3">
    <source>
        <dbReference type="Proteomes" id="UP000051035"/>
    </source>
</evidence>
<accession>A0A0S8J9F5</accession>
<proteinExistence type="predicted"/>
<dbReference type="Proteomes" id="UP000051035">
    <property type="component" value="Unassembled WGS sequence"/>
</dbReference>
<dbReference type="AlphaFoldDB" id="A0A0S8J9F5"/>
<protein>
    <submittedName>
        <fullName evidence="2">Uncharacterized protein</fullName>
    </submittedName>
</protein>
<sequence length="121" mass="12463">MGLSCHQVRGRRGCRVSAVQDRRSSLDSRCDPSGGKGGVPVSVPAGADLPLAPRGILPGGQGAGIQGSIRKTAVRCIRSEPRSGYRFAGAGGDVHSARSERGRRGACQTHPRSGDTSRSVG</sequence>
<evidence type="ECO:0000313" key="2">
    <source>
        <dbReference type="EMBL" id="KPL06327.1"/>
    </source>
</evidence>
<comment type="caution">
    <text evidence="2">The sequence shown here is derived from an EMBL/GenBank/DDBJ whole genome shotgun (WGS) entry which is preliminary data.</text>
</comment>
<evidence type="ECO:0000256" key="1">
    <source>
        <dbReference type="SAM" id="MobiDB-lite"/>
    </source>
</evidence>